<dbReference type="GeneTree" id="ENSGT00940000159042"/>
<organism evidence="6 7">
    <name type="scientific">Crocodylus porosus</name>
    <name type="common">Saltwater crocodile</name>
    <name type="synonym">Estuarine crocodile</name>
    <dbReference type="NCBI Taxonomy" id="8502"/>
    <lineage>
        <taxon>Eukaryota</taxon>
        <taxon>Metazoa</taxon>
        <taxon>Chordata</taxon>
        <taxon>Craniata</taxon>
        <taxon>Vertebrata</taxon>
        <taxon>Euteleostomi</taxon>
        <taxon>Archelosauria</taxon>
        <taxon>Archosauria</taxon>
        <taxon>Crocodylia</taxon>
        <taxon>Longirostres</taxon>
        <taxon>Crocodylidae</taxon>
        <taxon>Crocodylus</taxon>
    </lineage>
</organism>
<accession>A0A7M4FYC3</accession>
<dbReference type="GO" id="GO:0005576">
    <property type="term" value="C:extracellular region"/>
    <property type="evidence" value="ECO:0007669"/>
    <property type="project" value="UniProtKB-SubCell"/>
</dbReference>
<dbReference type="EC" id="3.1.1.4" evidence="4"/>
<reference evidence="6" key="2">
    <citation type="submission" date="2025-09" db="UniProtKB">
        <authorList>
            <consortium name="Ensembl"/>
        </authorList>
    </citation>
    <scope>IDENTIFICATION</scope>
</reference>
<dbReference type="InterPro" id="IPR016090">
    <property type="entry name" value="PLA2-like_dom"/>
</dbReference>
<dbReference type="PRINTS" id="PR00389">
    <property type="entry name" value="PHPHLIPASEA2"/>
</dbReference>
<feature type="domain" description="Phospholipase A2-like central" evidence="5">
    <location>
        <begin position="39"/>
        <end position="79"/>
    </location>
</feature>
<keyword evidence="3 4" id="KW-0106">Calcium</keyword>
<comment type="similarity">
    <text evidence="4">Belongs to the phospholipase A2 family.</text>
</comment>
<comment type="cofactor">
    <cofactor evidence="3">
        <name>Ca(2+)</name>
        <dbReference type="ChEBI" id="CHEBI:29108"/>
    </cofactor>
    <text evidence="3">Binds 1 Ca(2+) ion per subunit.</text>
</comment>
<feature type="binding site" evidence="3">
    <location>
        <position position="64"/>
    </location>
    <ligand>
        <name>Ca(2+)</name>
        <dbReference type="ChEBI" id="CHEBI:29108"/>
    </ligand>
</feature>
<name>A0A7M4FYC3_CROPO</name>
<evidence type="ECO:0000256" key="4">
    <source>
        <dbReference type="RuleBase" id="RU361236"/>
    </source>
</evidence>
<dbReference type="Pfam" id="PF00068">
    <property type="entry name" value="Phospholip_A2_1"/>
    <property type="match status" value="1"/>
</dbReference>
<feature type="binding site" evidence="3">
    <location>
        <position position="62"/>
    </location>
    <ligand>
        <name>Ca(2+)</name>
        <dbReference type="ChEBI" id="CHEBI:29108"/>
    </ligand>
</feature>
<dbReference type="GO" id="GO:0005509">
    <property type="term" value="F:calcium ion binding"/>
    <property type="evidence" value="ECO:0007669"/>
    <property type="project" value="InterPro"/>
</dbReference>
<dbReference type="SUPFAM" id="SSF48619">
    <property type="entry name" value="Phospholipase A2, PLA2"/>
    <property type="match status" value="1"/>
</dbReference>
<dbReference type="GO" id="GO:0005543">
    <property type="term" value="F:phospholipid binding"/>
    <property type="evidence" value="ECO:0007669"/>
    <property type="project" value="TreeGrafter"/>
</dbReference>
<keyword evidence="2 4" id="KW-0964">Secreted</keyword>
<evidence type="ECO:0000259" key="5">
    <source>
        <dbReference type="Pfam" id="PF00068"/>
    </source>
</evidence>
<keyword evidence="4" id="KW-0378">Hydrolase</keyword>
<dbReference type="AlphaFoldDB" id="A0A7M4FYC3"/>
<protein>
    <recommendedName>
        <fullName evidence="4">Phospholipase A2</fullName>
        <ecNumber evidence="4">3.1.1.4</ecNumber>
    </recommendedName>
</protein>
<dbReference type="GO" id="GO:0016042">
    <property type="term" value="P:lipid catabolic process"/>
    <property type="evidence" value="ECO:0007669"/>
    <property type="project" value="InterPro"/>
</dbReference>
<dbReference type="Gene3D" id="1.20.90.10">
    <property type="entry name" value="Phospholipase A2 domain"/>
    <property type="match status" value="1"/>
</dbReference>
<dbReference type="Proteomes" id="UP000594220">
    <property type="component" value="Unplaced"/>
</dbReference>
<keyword evidence="4" id="KW-0443">Lipid metabolism</keyword>
<proteinExistence type="inferred from homology"/>
<dbReference type="InterPro" id="IPR001211">
    <property type="entry name" value="PLA2"/>
</dbReference>
<keyword evidence="3" id="KW-0479">Metal-binding</keyword>
<evidence type="ECO:0000313" key="6">
    <source>
        <dbReference type="Ensembl" id="ENSCPRP00005016119.1"/>
    </source>
</evidence>
<evidence type="ECO:0000256" key="3">
    <source>
        <dbReference type="PIRSR" id="PIRSR601211-2"/>
    </source>
</evidence>
<keyword evidence="7" id="KW-1185">Reference proteome</keyword>
<evidence type="ECO:0000313" key="7">
    <source>
        <dbReference type="Proteomes" id="UP000594220"/>
    </source>
</evidence>
<evidence type="ECO:0000256" key="2">
    <source>
        <dbReference type="ARBA" id="ARBA00022525"/>
    </source>
</evidence>
<gene>
    <name evidence="6" type="primary">OC90</name>
</gene>
<dbReference type="Ensembl" id="ENSCPRT00005018876.1">
    <property type="protein sequence ID" value="ENSCPRP00005016119.1"/>
    <property type="gene ID" value="ENSCPRG00005011251.1"/>
</dbReference>
<evidence type="ECO:0000256" key="1">
    <source>
        <dbReference type="ARBA" id="ARBA00004613"/>
    </source>
</evidence>
<dbReference type="GO" id="GO:0006644">
    <property type="term" value="P:phospholipid metabolic process"/>
    <property type="evidence" value="ECO:0007669"/>
    <property type="project" value="InterPro"/>
</dbReference>
<dbReference type="GO" id="GO:0031012">
    <property type="term" value="C:extracellular matrix"/>
    <property type="evidence" value="ECO:0007669"/>
    <property type="project" value="TreeGrafter"/>
</dbReference>
<dbReference type="PANTHER" id="PTHR11716:SF1">
    <property type="entry name" value="OTOCONIN-90"/>
    <property type="match status" value="1"/>
</dbReference>
<reference evidence="6" key="1">
    <citation type="submission" date="2025-08" db="UniProtKB">
        <authorList>
            <consortium name="Ensembl"/>
        </authorList>
    </citation>
    <scope>IDENTIFICATION</scope>
</reference>
<sequence>MPQLPCKDLLCLLQIVKGTAPKQKMGKERGNGKVKQELPQLGEMLYCLTDRCPQEFESYGCYCGQEGRGSPADVLDRCWLLDTWDHPRLSRESPKLIPKGPDLLWQDQRPAKYKFLLVLMYNSGHKYFGSLPSLGPLVTELPTVHNFRESTRKKG</sequence>
<dbReference type="InterPro" id="IPR036444">
    <property type="entry name" value="PLipase_A2_dom_sf"/>
</dbReference>
<comment type="catalytic activity">
    <reaction evidence="4">
        <text>a 1,2-diacyl-sn-glycero-3-phosphocholine + H2O = a 1-acyl-sn-glycero-3-phosphocholine + a fatty acid + H(+)</text>
        <dbReference type="Rhea" id="RHEA:15801"/>
        <dbReference type="ChEBI" id="CHEBI:15377"/>
        <dbReference type="ChEBI" id="CHEBI:15378"/>
        <dbReference type="ChEBI" id="CHEBI:28868"/>
        <dbReference type="ChEBI" id="CHEBI:57643"/>
        <dbReference type="ChEBI" id="CHEBI:58168"/>
        <dbReference type="EC" id="3.1.1.4"/>
    </reaction>
</comment>
<comment type="subcellular location">
    <subcellularLocation>
        <location evidence="1 4">Secreted</location>
    </subcellularLocation>
</comment>
<dbReference type="PANTHER" id="PTHR11716">
    <property type="entry name" value="PHOSPHOLIPASE A2 FAMILY MEMBER"/>
    <property type="match status" value="1"/>
</dbReference>
<dbReference type="GO" id="GO:0050482">
    <property type="term" value="P:arachidonate secretion"/>
    <property type="evidence" value="ECO:0007669"/>
    <property type="project" value="InterPro"/>
</dbReference>
<dbReference type="GO" id="GO:0047498">
    <property type="term" value="F:calcium-dependent phospholipase A2 activity"/>
    <property type="evidence" value="ECO:0007669"/>
    <property type="project" value="TreeGrafter"/>
</dbReference>